<dbReference type="Proteomes" id="UP000310822">
    <property type="component" value="Unassembled WGS sequence"/>
</dbReference>
<dbReference type="InterPro" id="IPR043129">
    <property type="entry name" value="ATPase_NBD"/>
</dbReference>
<dbReference type="Proteomes" id="UP000314107">
    <property type="component" value="Unassembled WGS sequence"/>
</dbReference>
<dbReference type="AlphaFoldDB" id="A0A0B7LBM5"/>
<evidence type="ECO:0000313" key="8">
    <source>
        <dbReference type="EMBL" id="VKB68992.1"/>
    </source>
</evidence>
<dbReference type="EMBL" id="CAASIK010000007">
    <property type="protein sequence ID" value="VNB54853.1"/>
    <property type="molecule type" value="Genomic_DNA"/>
</dbReference>
<dbReference type="EMBL" id="CABDQT010000021">
    <property type="protein sequence ID" value="VTH32927.1"/>
    <property type="molecule type" value="Genomic_DNA"/>
</dbReference>
<evidence type="ECO:0000256" key="3">
    <source>
        <dbReference type="ARBA" id="ARBA00022629"/>
    </source>
</evidence>
<dbReference type="SUPFAM" id="SSF46785">
    <property type="entry name" value="Winged helix' DNA-binding domain"/>
    <property type="match status" value="1"/>
</dbReference>
<evidence type="ECO:0000313" key="19">
    <source>
        <dbReference type="Proteomes" id="UP000474228"/>
    </source>
</evidence>
<reference evidence="4 12" key="1">
    <citation type="submission" date="2015-03" db="EMBL/GenBank/DDBJ databases">
        <authorList>
            <consortium name="Pathogen Informatics"/>
            <person name="Murphy D."/>
        </authorList>
    </citation>
    <scope>NUCLEOTIDE SEQUENCE [LARGE SCALE GENOMIC DNA]</scope>
    <source>
        <strain evidence="4">SMRU51</strain>
        <strain evidence="12">type strain: N</strain>
    </source>
</reference>
<protein>
    <submittedName>
        <fullName evidence="4 5">ROK family protein</fullName>
    </submittedName>
</protein>
<dbReference type="Proteomes" id="UP000405447">
    <property type="component" value="Unassembled WGS sequence"/>
</dbReference>
<dbReference type="GO" id="GO:0042732">
    <property type="term" value="P:D-xylose metabolic process"/>
    <property type="evidence" value="ECO:0007669"/>
    <property type="project" value="UniProtKB-KW"/>
</dbReference>
<evidence type="ECO:0000313" key="14">
    <source>
        <dbReference type="Proteomes" id="UP000310822"/>
    </source>
</evidence>
<reference evidence="18 19" key="3">
    <citation type="submission" date="2019-11" db="EMBL/GenBank/DDBJ databases">
        <title>Growth characteristics of pneumococcus vary with the chemical composition of the capsule and with environmental conditions.</title>
        <authorList>
            <person name="Tothpal A."/>
            <person name="Desobry K."/>
            <person name="Joshi S."/>
            <person name="Wyllie A.L."/>
            <person name="Weinberger D.M."/>
        </authorList>
    </citation>
    <scope>NUCLEOTIDE SEQUENCE [LARGE SCALE GENOMIC DNA]</scope>
    <source>
        <strain evidence="6">Pnumococcus19F</strain>
        <strain evidence="18">pnumococcus19F</strain>
        <strain evidence="5">Pnumococcus22F</strain>
        <strain evidence="19">pnumococcus22F</strain>
    </source>
</reference>
<proteinExistence type="inferred from homology"/>
<dbReference type="Proteomes" id="UP000474228">
    <property type="component" value="Unassembled WGS sequence"/>
</dbReference>
<dbReference type="EMBL" id="CAANCB010000008">
    <property type="protein sequence ID" value="VKB68992.1"/>
    <property type="molecule type" value="Genomic_DNA"/>
</dbReference>
<dbReference type="EMBL" id="CFFA01000002">
    <property type="protein sequence ID" value="CEX61857.1"/>
    <property type="molecule type" value="Genomic_DNA"/>
</dbReference>
<dbReference type="PANTHER" id="PTHR18964:SF149">
    <property type="entry name" value="BIFUNCTIONAL UDP-N-ACETYLGLUCOSAMINE 2-EPIMERASE_N-ACETYLMANNOSAMINE KINASE"/>
    <property type="match status" value="1"/>
</dbReference>
<dbReference type="Gene3D" id="1.10.10.10">
    <property type="entry name" value="Winged helix-like DNA-binding domain superfamily/Winged helix DNA-binding domain"/>
    <property type="match status" value="1"/>
</dbReference>
<evidence type="ECO:0000313" key="4">
    <source>
        <dbReference type="EMBL" id="CEX61857.1"/>
    </source>
</evidence>
<evidence type="ECO:0000313" key="5">
    <source>
        <dbReference type="EMBL" id="MTV63398.1"/>
    </source>
</evidence>
<keyword evidence="3" id="KW-0119">Carbohydrate metabolism</keyword>
<organism evidence="5 19">
    <name type="scientific">Streptococcus pneumoniae</name>
    <dbReference type="NCBI Taxonomy" id="1313"/>
    <lineage>
        <taxon>Bacteria</taxon>
        <taxon>Bacillati</taxon>
        <taxon>Bacillota</taxon>
        <taxon>Bacilli</taxon>
        <taxon>Lactobacillales</taxon>
        <taxon>Streptococcaceae</taxon>
        <taxon>Streptococcus</taxon>
    </lineage>
</organism>
<dbReference type="PANTHER" id="PTHR18964">
    <property type="entry name" value="ROK (REPRESSOR, ORF, KINASE) FAMILY"/>
    <property type="match status" value="1"/>
</dbReference>
<sequence>MTLSKKQLQLRAKILETVYTLGPISRIEIATKTGITPATTSSITNDLIKENILLELGEDEHDTSVGRKKILLDIQAKRFYYIGCELSEKHFTFALGDNLGNILKEEKEIVTKQLIQEKGNQLINQTLKQFLNNCSDYEIEAIGIALPGRYLDNYKITTNNPLWQHIDLEMIQSHFDKPLFFSNNVNCMAIGKRLFSRQQNDPNFAYFHFARGMHCSYIYDGNIYGKGNLMIGEIGHTVVSSEGEECSCGRKGCLQTFAGESWLIKKSKILYHQSPYSLLPSLVKNADDIDIQVILTAYQLGDTGIITLIHQALLYLSQTILNISMMIDSQKIYLHSPLLTNQHIIQKLYSEMNYKPKLLYNRLPEVIIEPYNDFTAAHSAIALCLYHTILHS</sequence>
<dbReference type="Pfam" id="PF00480">
    <property type="entry name" value="ROK"/>
    <property type="match status" value="1"/>
</dbReference>
<evidence type="ECO:0000313" key="11">
    <source>
        <dbReference type="EMBL" id="VTH32927.1"/>
    </source>
</evidence>
<dbReference type="Proteomes" id="UP000358702">
    <property type="component" value="Unassembled WGS sequence"/>
</dbReference>
<dbReference type="Proteomes" id="UP000290138">
    <property type="component" value="Chromosome"/>
</dbReference>
<dbReference type="RefSeq" id="WP_000175879.1">
    <property type="nucleotide sequence ID" value="NZ_AP018936.1"/>
</dbReference>
<evidence type="ECO:0000313" key="17">
    <source>
        <dbReference type="Proteomes" id="UP000405447"/>
    </source>
</evidence>
<name>A0A0B7LBM5_STREE</name>
<evidence type="ECO:0000313" key="16">
    <source>
        <dbReference type="Proteomes" id="UP000358702"/>
    </source>
</evidence>
<dbReference type="InterPro" id="IPR036388">
    <property type="entry name" value="WH-like_DNA-bd_sf"/>
</dbReference>
<evidence type="ECO:0000313" key="9">
    <source>
        <dbReference type="EMBL" id="VNB54853.1"/>
    </source>
</evidence>
<dbReference type="Proteomes" id="UP000048507">
    <property type="component" value="Unassembled WGS sequence"/>
</dbReference>
<comment type="function">
    <text evidence="1">Transcriptional repressor of xylose-utilizing enzymes.</text>
</comment>
<evidence type="ECO:0000313" key="12">
    <source>
        <dbReference type="Proteomes" id="UP000048507"/>
    </source>
</evidence>
<evidence type="ECO:0000313" key="18">
    <source>
        <dbReference type="Proteomes" id="UP000437160"/>
    </source>
</evidence>
<dbReference type="EMBL" id="WNHJ01000033">
    <property type="protein sequence ID" value="MTV63398.1"/>
    <property type="molecule type" value="Genomic_DNA"/>
</dbReference>
<dbReference type="InterPro" id="IPR036390">
    <property type="entry name" value="WH_DNA-bd_sf"/>
</dbReference>
<evidence type="ECO:0000256" key="1">
    <source>
        <dbReference type="ARBA" id="ARBA00002486"/>
    </source>
</evidence>
<dbReference type="EMBL" id="CABCSJ010000003">
    <property type="protein sequence ID" value="VST66080.1"/>
    <property type="molecule type" value="Genomic_DNA"/>
</dbReference>
<evidence type="ECO:0000313" key="6">
    <source>
        <dbReference type="EMBL" id="MTV97607.1"/>
    </source>
</evidence>
<dbReference type="SUPFAM" id="SSF53067">
    <property type="entry name" value="Actin-like ATPase domain"/>
    <property type="match status" value="1"/>
</dbReference>
<dbReference type="EMBL" id="LR216058">
    <property type="protein sequence ID" value="VFI32931.1"/>
    <property type="molecule type" value="Genomic_DNA"/>
</dbReference>
<evidence type="ECO:0000313" key="15">
    <source>
        <dbReference type="Proteomes" id="UP000314107"/>
    </source>
</evidence>
<evidence type="ECO:0000313" key="10">
    <source>
        <dbReference type="EMBL" id="VST66080.1"/>
    </source>
</evidence>
<reference evidence="7 13" key="2">
    <citation type="submission" date="2019-02" db="EMBL/GenBank/DDBJ databases">
        <authorList>
            <consortium name="Pathogen Informatics"/>
        </authorList>
    </citation>
    <scope>NUCLEOTIDE SEQUENCE [LARGE SCALE GENOMIC DNA]</scope>
    <source>
        <strain evidence="7">GPS_HK_21-sc-2296565</strain>
        <strain evidence="11 15">GPSC129</strain>
        <strain evidence="8 16">GPSC21</strain>
        <strain evidence="10 17">GPSC535</strain>
        <strain evidence="9 14">GPSC54</strain>
    </source>
</reference>
<dbReference type="InterPro" id="IPR000600">
    <property type="entry name" value="ROK"/>
</dbReference>
<dbReference type="Proteomes" id="UP000437160">
    <property type="component" value="Unassembled WGS sequence"/>
</dbReference>
<evidence type="ECO:0000313" key="13">
    <source>
        <dbReference type="Proteomes" id="UP000290138"/>
    </source>
</evidence>
<dbReference type="EMBL" id="WNIA01000001">
    <property type="protein sequence ID" value="MTV97607.1"/>
    <property type="molecule type" value="Genomic_DNA"/>
</dbReference>
<gene>
    <name evidence="7" type="primary">mlc</name>
    <name evidence="4" type="synonym">mlc_1</name>
    <name evidence="11" type="synonym">mlc_2</name>
    <name evidence="4" type="ORF">ERS019209_00318</name>
    <name evidence="6" type="ORF">GM536_00445</name>
    <name evidence="5" type="ORF">GM539_08340</name>
    <name evidence="9" type="ORF">SAMEA2783718_01318</name>
    <name evidence="11" type="ORF">SAMEA3171064_01732</name>
    <name evidence="8" type="ORF">SAMEA3353631_01526</name>
    <name evidence="10" type="ORF">SAMEA3389245_00947</name>
    <name evidence="7" type="ORF">SAMEA3431391_01672</name>
</gene>
<dbReference type="Gene3D" id="3.30.420.40">
    <property type="match status" value="2"/>
</dbReference>
<comment type="similarity">
    <text evidence="2">Belongs to the ROK (NagC/XylR) family.</text>
</comment>
<evidence type="ECO:0000256" key="2">
    <source>
        <dbReference type="ARBA" id="ARBA00006479"/>
    </source>
</evidence>
<keyword evidence="3" id="KW-0859">Xylose metabolism</keyword>
<accession>A0A0B7LBM5</accession>
<evidence type="ECO:0000313" key="7">
    <source>
        <dbReference type="EMBL" id="VFI32931.1"/>
    </source>
</evidence>